<evidence type="ECO:0000313" key="6">
    <source>
        <dbReference type="EMBL" id="KAJ8944999.1"/>
    </source>
</evidence>
<organism evidence="6 7">
    <name type="scientific">Aromia moschata</name>
    <dbReference type="NCBI Taxonomy" id="1265417"/>
    <lineage>
        <taxon>Eukaryota</taxon>
        <taxon>Metazoa</taxon>
        <taxon>Ecdysozoa</taxon>
        <taxon>Arthropoda</taxon>
        <taxon>Hexapoda</taxon>
        <taxon>Insecta</taxon>
        <taxon>Pterygota</taxon>
        <taxon>Neoptera</taxon>
        <taxon>Endopterygota</taxon>
        <taxon>Coleoptera</taxon>
        <taxon>Polyphaga</taxon>
        <taxon>Cucujiformia</taxon>
        <taxon>Chrysomeloidea</taxon>
        <taxon>Cerambycidae</taxon>
        <taxon>Cerambycinae</taxon>
        <taxon>Callichromatini</taxon>
        <taxon>Aromia</taxon>
    </lineage>
</organism>
<keyword evidence="4" id="KW-0804">Transcription</keyword>
<comment type="subcellular location">
    <subcellularLocation>
        <location evidence="1">Nucleus</location>
    </subcellularLocation>
</comment>
<gene>
    <name evidence="6" type="ORF">NQ318_010201</name>
</gene>
<keyword evidence="5" id="KW-0539">Nucleus</keyword>
<evidence type="ECO:0000256" key="1">
    <source>
        <dbReference type="ARBA" id="ARBA00004123"/>
    </source>
</evidence>
<keyword evidence="3" id="KW-0238">DNA-binding</keyword>
<dbReference type="GO" id="GO:0000981">
    <property type="term" value="F:DNA-binding transcription factor activity, RNA polymerase II-specific"/>
    <property type="evidence" value="ECO:0007669"/>
    <property type="project" value="TreeGrafter"/>
</dbReference>
<evidence type="ECO:0000256" key="4">
    <source>
        <dbReference type="ARBA" id="ARBA00023163"/>
    </source>
</evidence>
<evidence type="ECO:0000256" key="3">
    <source>
        <dbReference type="ARBA" id="ARBA00023125"/>
    </source>
</evidence>
<dbReference type="EMBL" id="JAPWTK010000231">
    <property type="protein sequence ID" value="KAJ8944999.1"/>
    <property type="molecule type" value="Genomic_DNA"/>
</dbReference>
<name>A0AAV8Y1B8_9CUCU</name>
<sequence length="157" mass="17868">MKNNGLNFRLRLISKPLETWNIGCALPRVFLYEATFRLMAGAAPVRTQQLLDRSLRQRHSKTSIICGKSDKNQQEIGGERQHAAALYMACKHLPGPLLSSPGERAGMLVEAAKSLERVGDKKRLQDCYKLMKALDLKKELFCFEVEIRNSEKARDFF</sequence>
<proteinExistence type="predicted"/>
<dbReference type="GO" id="GO:0000978">
    <property type="term" value="F:RNA polymerase II cis-regulatory region sequence-specific DNA binding"/>
    <property type="evidence" value="ECO:0007669"/>
    <property type="project" value="TreeGrafter"/>
</dbReference>
<dbReference type="PANTHER" id="PTHR46062:SF1">
    <property type="entry name" value="LP12374P"/>
    <property type="match status" value="1"/>
</dbReference>
<dbReference type="PANTHER" id="PTHR46062">
    <property type="entry name" value="STEROL REGULATORY ELEMENT-BINDING PROTEIN"/>
    <property type="match status" value="1"/>
</dbReference>
<keyword evidence="7" id="KW-1185">Reference proteome</keyword>
<evidence type="ECO:0000313" key="7">
    <source>
        <dbReference type="Proteomes" id="UP001162162"/>
    </source>
</evidence>
<evidence type="ECO:0000256" key="2">
    <source>
        <dbReference type="ARBA" id="ARBA00023015"/>
    </source>
</evidence>
<keyword evidence="2" id="KW-0805">Transcription regulation</keyword>
<evidence type="ECO:0000256" key="5">
    <source>
        <dbReference type="ARBA" id="ARBA00023242"/>
    </source>
</evidence>
<protein>
    <submittedName>
        <fullName evidence="6">Uncharacterized protein</fullName>
    </submittedName>
</protein>
<dbReference type="GO" id="GO:0005634">
    <property type="term" value="C:nucleus"/>
    <property type="evidence" value="ECO:0007669"/>
    <property type="project" value="UniProtKB-SubCell"/>
</dbReference>
<reference evidence="6" key="1">
    <citation type="journal article" date="2023" name="Insect Mol. Biol.">
        <title>Genome sequencing provides insights into the evolution of gene families encoding plant cell wall-degrading enzymes in longhorned beetles.</title>
        <authorList>
            <person name="Shin N.R."/>
            <person name="Okamura Y."/>
            <person name="Kirsch R."/>
            <person name="Pauchet Y."/>
        </authorList>
    </citation>
    <scope>NUCLEOTIDE SEQUENCE</scope>
    <source>
        <strain evidence="6">AMC_N1</strain>
    </source>
</reference>
<dbReference type="Proteomes" id="UP001162162">
    <property type="component" value="Unassembled WGS sequence"/>
</dbReference>
<dbReference type="AlphaFoldDB" id="A0AAV8Y1B8"/>
<comment type="caution">
    <text evidence="6">The sequence shown here is derived from an EMBL/GenBank/DDBJ whole genome shotgun (WGS) entry which is preliminary data.</text>
</comment>
<accession>A0AAV8Y1B8</accession>